<reference evidence="2" key="1">
    <citation type="journal article" date="2014" name="Int. J. Syst. Evol. Microbiol.">
        <title>Complete genome sequence of Corynebacterium casei LMG S-19264T (=DSM 44701T), isolated from a smear-ripened cheese.</title>
        <authorList>
            <consortium name="US DOE Joint Genome Institute (JGI-PGF)"/>
            <person name="Walter F."/>
            <person name="Albersmeier A."/>
            <person name="Kalinowski J."/>
            <person name="Ruckert C."/>
        </authorList>
    </citation>
    <scope>NUCLEOTIDE SEQUENCE</scope>
    <source>
        <strain evidence="2">VKM Ac-1020</strain>
    </source>
</reference>
<evidence type="ECO:0000313" key="3">
    <source>
        <dbReference type="Proteomes" id="UP001142462"/>
    </source>
</evidence>
<protein>
    <recommendedName>
        <fullName evidence="1">Bacteriophage T5 Orf172 DNA-binding domain-containing protein</fullName>
    </recommendedName>
</protein>
<comment type="caution">
    <text evidence="2">The sequence shown here is derived from an EMBL/GenBank/DDBJ whole genome shotgun (WGS) entry which is preliminary data.</text>
</comment>
<dbReference type="RefSeq" id="WP_271174456.1">
    <property type="nucleotide sequence ID" value="NZ_BSEJ01000017.1"/>
</dbReference>
<accession>A0A9W6LY04</accession>
<gene>
    <name evidence="2" type="ORF">GCM10017576_29040</name>
</gene>
<feature type="domain" description="Bacteriophage T5 Orf172 DNA-binding" evidence="1">
    <location>
        <begin position="51"/>
        <end position="118"/>
    </location>
</feature>
<dbReference type="EMBL" id="BSEJ01000017">
    <property type="protein sequence ID" value="GLJ62773.1"/>
    <property type="molecule type" value="Genomic_DNA"/>
</dbReference>
<evidence type="ECO:0000313" key="2">
    <source>
        <dbReference type="EMBL" id="GLJ62773.1"/>
    </source>
</evidence>
<organism evidence="2 3">
    <name type="scientific">Microbacterium barkeri</name>
    <dbReference type="NCBI Taxonomy" id="33917"/>
    <lineage>
        <taxon>Bacteria</taxon>
        <taxon>Bacillati</taxon>
        <taxon>Actinomycetota</taxon>
        <taxon>Actinomycetes</taxon>
        <taxon>Micrococcales</taxon>
        <taxon>Microbacteriaceae</taxon>
        <taxon>Microbacterium</taxon>
    </lineage>
</organism>
<name>A0A9W6LY04_9MICO</name>
<dbReference type="SMART" id="SM00974">
    <property type="entry name" value="T5orf172"/>
    <property type="match status" value="1"/>
</dbReference>
<reference evidence="2" key="2">
    <citation type="submission" date="2023-01" db="EMBL/GenBank/DDBJ databases">
        <authorList>
            <person name="Sun Q."/>
            <person name="Evtushenko L."/>
        </authorList>
    </citation>
    <scope>NUCLEOTIDE SEQUENCE</scope>
    <source>
        <strain evidence="2">VKM Ac-1020</strain>
    </source>
</reference>
<keyword evidence="3" id="KW-1185">Reference proteome</keyword>
<evidence type="ECO:0000259" key="1">
    <source>
        <dbReference type="SMART" id="SM00974"/>
    </source>
</evidence>
<dbReference type="InterPro" id="IPR018306">
    <property type="entry name" value="Phage_T5_Orf172_DNA-bd"/>
</dbReference>
<dbReference type="Proteomes" id="UP001142462">
    <property type="component" value="Unassembled WGS sequence"/>
</dbReference>
<sequence length="137" mass="15437">MTTLADPCAFCGGREGERVGGWPRCARCGWIVGDVPDADLAPPRVEVVYYLRYAERVKIGTSADPRRRLRAIRHEELLAFEPGGRPVEQARHAQFAHLREGGEWFTAAPELLAHIASLADGDPWHRYLRWLADAHRP</sequence>
<proteinExistence type="predicted"/>
<dbReference type="AlphaFoldDB" id="A0A9W6LY04"/>
<dbReference type="Pfam" id="PF10544">
    <property type="entry name" value="T5orf172"/>
    <property type="match status" value="1"/>
</dbReference>